<accession>A0A6A4GXC1</accession>
<sequence>MESAFTVTAHPSTDIWRKPPKTNSFNAPTHALLPKPIALKSFQGVQLTFSGPWTTRYDQGGLLLHLTRSGSTDRWLKTGIEFYQGKPYLSTVSTLTYSDWSIAPPVSTNPKTTIEVRREADELGSSLWVYELVLGDDGEVSSRQPLREVTWFFAEEEGWEVAVSAMAARPAKEEDVEGQKNLTVNFDGVVVNVNT</sequence>
<dbReference type="PANTHER" id="PTHR35332">
    <property type="entry name" value="REGULATION OF ENOLASE PROTEIN 1"/>
    <property type="match status" value="1"/>
</dbReference>
<dbReference type="Pfam" id="PF07081">
    <property type="entry name" value="DUF1349"/>
    <property type="match status" value="1"/>
</dbReference>
<dbReference type="Proteomes" id="UP000799118">
    <property type="component" value="Unassembled WGS sequence"/>
</dbReference>
<feature type="non-terminal residue" evidence="1">
    <location>
        <position position="1"/>
    </location>
</feature>
<dbReference type="AlphaFoldDB" id="A0A6A4GXC1"/>
<dbReference type="PANTHER" id="PTHR35332:SF2">
    <property type="entry name" value="REGULATION OF ENOLASE PROTEIN 1"/>
    <property type="match status" value="1"/>
</dbReference>
<proteinExistence type="predicted"/>
<name>A0A6A4GXC1_9AGAR</name>
<dbReference type="OrthoDB" id="42525at2759"/>
<gene>
    <name evidence="1" type="ORF">BT96DRAFT_865520</name>
</gene>
<dbReference type="Gene3D" id="2.60.120.200">
    <property type="match status" value="1"/>
</dbReference>
<dbReference type="EMBL" id="ML769655">
    <property type="protein sequence ID" value="KAE9390522.1"/>
    <property type="molecule type" value="Genomic_DNA"/>
</dbReference>
<evidence type="ECO:0000313" key="1">
    <source>
        <dbReference type="EMBL" id="KAE9390522.1"/>
    </source>
</evidence>
<protein>
    <submittedName>
        <fullName evidence="1">Uncharacterized protein</fullName>
    </submittedName>
</protein>
<keyword evidence="2" id="KW-1185">Reference proteome</keyword>
<evidence type="ECO:0000313" key="2">
    <source>
        <dbReference type="Proteomes" id="UP000799118"/>
    </source>
</evidence>
<organism evidence="1 2">
    <name type="scientific">Gymnopus androsaceus JB14</name>
    <dbReference type="NCBI Taxonomy" id="1447944"/>
    <lineage>
        <taxon>Eukaryota</taxon>
        <taxon>Fungi</taxon>
        <taxon>Dikarya</taxon>
        <taxon>Basidiomycota</taxon>
        <taxon>Agaricomycotina</taxon>
        <taxon>Agaricomycetes</taxon>
        <taxon>Agaricomycetidae</taxon>
        <taxon>Agaricales</taxon>
        <taxon>Marasmiineae</taxon>
        <taxon>Omphalotaceae</taxon>
        <taxon>Gymnopus</taxon>
    </lineage>
</organism>
<reference evidence="1" key="1">
    <citation type="journal article" date="2019" name="Environ. Microbiol.">
        <title>Fungal ecological strategies reflected in gene transcription - a case study of two litter decomposers.</title>
        <authorList>
            <person name="Barbi F."/>
            <person name="Kohler A."/>
            <person name="Barry K."/>
            <person name="Baskaran P."/>
            <person name="Daum C."/>
            <person name="Fauchery L."/>
            <person name="Ihrmark K."/>
            <person name="Kuo A."/>
            <person name="LaButti K."/>
            <person name="Lipzen A."/>
            <person name="Morin E."/>
            <person name="Grigoriev I.V."/>
            <person name="Henrissat B."/>
            <person name="Lindahl B."/>
            <person name="Martin F."/>
        </authorList>
    </citation>
    <scope>NUCLEOTIDE SEQUENCE</scope>
    <source>
        <strain evidence="1">JB14</strain>
    </source>
</reference>
<dbReference type="InterPro" id="IPR009784">
    <property type="entry name" value="DUF1349"/>
</dbReference>